<dbReference type="EMBL" id="RJMK01000006">
    <property type="protein sequence ID" value="RSI07091.1"/>
    <property type="molecule type" value="Genomic_DNA"/>
</dbReference>
<dbReference type="Proteomes" id="UP000272846">
    <property type="component" value="Unassembled WGS sequence"/>
</dbReference>
<comment type="caution">
    <text evidence="1">The sequence shown here is derived from an EMBL/GenBank/DDBJ whole genome shotgun (WGS) entry which is preliminary data.</text>
</comment>
<organism evidence="1 2">
    <name type="scientific">Streptococcus sanguinis</name>
    <dbReference type="NCBI Taxonomy" id="1305"/>
    <lineage>
        <taxon>Bacteria</taxon>
        <taxon>Bacillati</taxon>
        <taxon>Bacillota</taxon>
        <taxon>Bacilli</taxon>
        <taxon>Lactobacillales</taxon>
        <taxon>Streptococcaceae</taxon>
        <taxon>Streptococcus</taxon>
    </lineage>
</organism>
<sequence>MNKLDESQSVLLEQVRASSFLLNKKIKKLEKGIDREMVG</sequence>
<protein>
    <submittedName>
        <fullName evidence="1">Uncharacterized protein</fullName>
    </submittedName>
</protein>
<dbReference type="AlphaFoldDB" id="A0AAE8K8Y5"/>
<reference evidence="1 2" key="1">
    <citation type="submission" date="2018-11" db="EMBL/GenBank/DDBJ databases">
        <title>Species Designations Belie Phenotypic and Genotypic Heterogeneity in Oral Streptococci.</title>
        <authorList>
            <person name="Velsko I."/>
        </authorList>
    </citation>
    <scope>NUCLEOTIDE SEQUENCE [LARGE SCALE GENOMIC DNA]</scope>
    <source>
        <strain evidence="1 2">KLC04</strain>
    </source>
</reference>
<accession>A0AAE8K8Y5</accession>
<name>A0AAE8K8Y5_STRSA</name>
<proteinExistence type="predicted"/>
<evidence type="ECO:0000313" key="2">
    <source>
        <dbReference type="Proteomes" id="UP000272846"/>
    </source>
</evidence>
<evidence type="ECO:0000313" key="1">
    <source>
        <dbReference type="EMBL" id="RSI07091.1"/>
    </source>
</evidence>
<gene>
    <name evidence="1" type="ORF">D8888_09620</name>
</gene>